<dbReference type="RefSeq" id="WP_030266416.1">
    <property type="nucleotide sequence ID" value="NZ_JBHEZZ010000033.1"/>
</dbReference>
<dbReference type="Proteomes" id="UP001592528">
    <property type="component" value="Unassembled WGS sequence"/>
</dbReference>
<evidence type="ECO:0000259" key="5">
    <source>
        <dbReference type="PROSITE" id="PS50977"/>
    </source>
</evidence>
<dbReference type="InterPro" id="IPR001647">
    <property type="entry name" value="HTH_TetR"/>
</dbReference>
<dbReference type="InterPro" id="IPR009057">
    <property type="entry name" value="Homeodomain-like_sf"/>
</dbReference>
<keyword evidence="7" id="KW-1185">Reference proteome</keyword>
<proteinExistence type="predicted"/>
<name>A0ABV6UZ72_9ACTN</name>
<comment type="caution">
    <text evidence="6">The sequence shown here is derived from an EMBL/GenBank/DDBJ whole genome shotgun (WGS) entry which is preliminary data.</text>
</comment>
<dbReference type="InterPro" id="IPR004111">
    <property type="entry name" value="Repressor_TetR_C"/>
</dbReference>
<feature type="DNA-binding region" description="H-T-H motif" evidence="4">
    <location>
        <begin position="29"/>
        <end position="48"/>
    </location>
</feature>
<gene>
    <name evidence="6" type="ORF">ACEZDJ_36295</name>
</gene>
<organism evidence="6 7">
    <name type="scientific">Streptacidiphilus cavernicola</name>
    <dbReference type="NCBI Taxonomy" id="3342716"/>
    <lineage>
        <taxon>Bacteria</taxon>
        <taxon>Bacillati</taxon>
        <taxon>Actinomycetota</taxon>
        <taxon>Actinomycetes</taxon>
        <taxon>Kitasatosporales</taxon>
        <taxon>Streptomycetaceae</taxon>
        <taxon>Streptacidiphilus</taxon>
    </lineage>
</organism>
<dbReference type="InterPro" id="IPR036271">
    <property type="entry name" value="Tet_transcr_reg_TetR-rel_C_sf"/>
</dbReference>
<evidence type="ECO:0000256" key="4">
    <source>
        <dbReference type="PROSITE-ProRule" id="PRU00335"/>
    </source>
</evidence>
<dbReference type="EMBL" id="JBHEZZ010000033">
    <property type="protein sequence ID" value="MFC1406765.1"/>
    <property type="molecule type" value="Genomic_DNA"/>
</dbReference>
<evidence type="ECO:0000313" key="7">
    <source>
        <dbReference type="Proteomes" id="UP001592528"/>
    </source>
</evidence>
<dbReference type="Gene3D" id="1.10.357.10">
    <property type="entry name" value="Tetracycline Repressor, domain 2"/>
    <property type="match status" value="1"/>
</dbReference>
<protein>
    <submittedName>
        <fullName evidence="6">TetR/AcrR family transcriptional regulator</fullName>
    </submittedName>
</protein>
<dbReference type="SUPFAM" id="SSF46689">
    <property type="entry name" value="Homeodomain-like"/>
    <property type="match status" value="1"/>
</dbReference>
<evidence type="ECO:0000256" key="3">
    <source>
        <dbReference type="ARBA" id="ARBA00023163"/>
    </source>
</evidence>
<keyword evidence="1" id="KW-0805">Transcription regulation</keyword>
<evidence type="ECO:0000256" key="2">
    <source>
        <dbReference type="ARBA" id="ARBA00023125"/>
    </source>
</evidence>
<reference evidence="6 7" key="1">
    <citation type="submission" date="2024-09" db="EMBL/GenBank/DDBJ databases">
        <authorList>
            <person name="Lee S.D."/>
        </authorList>
    </citation>
    <scope>NUCLEOTIDE SEQUENCE [LARGE SCALE GENOMIC DNA]</scope>
    <source>
        <strain evidence="6 7">N1-5</strain>
    </source>
</reference>
<dbReference type="PROSITE" id="PS50977">
    <property type="entry name" value="HTH_TETR_2"/>
    <property type="match status" value="1"/>
</dbReference>
<dbReference type="Pfam" id="PF02909">
    <property type="entry name" value="TetR_C_1"/>
    <property type="match status" value="1"/>
</dbReference>
<dbReference type="InterPro" id="IPR050109">
    <property type="entry name" value="HTH-type_TetR-like_transc_reg"/>
</dbReference>
<evidence type="ECO:0000313" key="6">
    <source>
        <dbReference type="EMBL" id="MFC1406765.1"/>
    </source>
</evidence>
<dbReference type="PANTHER" id="PTHR30055:SF151">
    <property type="entry name" value="TRANSCRIPTIONAL REGULATORY PROTEIN"/>
    <property type="match status" value="1"/>
</dbReference>
<keyword evidence="2 4" id="KW-0238">DNA-binding</keyword>
<evidence type="ECO:0000256" key="1">
    <source>
        <dbReference type="ARBA" id="ARBA00023015"/>
    </source>
</evidence>
<dbReference type="SUPFAM" id="SSF48498">
    <property type="entry name" value="Tetracyclin repressor-like, C-terminal domain"/>
    <property type="match status" value="1"/>
</dbReference>
<accession>A0ABV6UZ72</accession>
<sequence>MPRPRSLTHDQIAAAALAVIDRDGPAGLSMRAVGSELRMSTMALYRYVRDREQLEGLVVAGVLASAELATPPEAPWTERLTLLVERVRAAVAAHPSVVPLLLLHRHDSAASLAWGEAMLGVLTEAGFSGVQRVVAFRALLSYLIGALQVEHLGPLSGTGTVAIAGLPSADYPHLAATARDARSVPPEQEFGQGLAILLRGLECGPQPR</sequence>
<feature type="domain" description="HTH tetR-type" evidence="5">
    <location>
        <begin position="6"/>
        <end position="66"/>
    </location>
</feature>
<keyword evidence="3" id="KW-0804">Transcription</keyword>
<dbReference type="PANTHER" id="PTHR30055">
    <property type="entry name" value="HTH-TYPE TRANSCRIPTIONAL REGULATOR RUTR"/>
    <property type="match status" value="1"/>
</dbReference>